<dbReference type="Gene3D" id="2.160.20.10">
    <property type="entry name" value="Single-stranded right-handed beta-helix, Pectin lyase-like"/>
    <property type="match status" value="1"/>
</dbReference>
<protein>
    <submittedName>
        <fullName evidence="3">Tailspike 63D sialidase</fullName>
    </submittedName>
</protein>
<reference evidence="3 4" key="1">
    <citation type="journal article" date="2010" name="Virology">
        <title>A tale of tails: Sialidase is key to success in a model of phage therapy against K1-capsulated Escherichia coli.</title>
        <authorList>
            <person name="Bull J.J."/>
            <person name="Vimr E.R."/>
            <person name="Molineux I.J."/>
        </authorList>
    </citation>
    <scope>NUCLEOTIDE SEQUENCE</scope>
</reference>
<organism evidence="3 4">
    <name type="scientific">Escherichia phage K1ind1</name>
    <dbReference type="NCBI Taxonomy" id="698488"/>
    <lineage>
        <taxon>Viruses</taxon>
        <taxon>Duplodnaviria</taxon>
        <taxon>Heunggongvirae</taxon>
        <taxon>Uroviricota</taxon>
        <taxon>Caudoviricetes</taxon>
        <taxon>Sarkviridae</taxon>
        <taxon>Guernseyvirinae</taxon>
        <taxon>Kagunavirus</taxon>
        <taxon>Kagunavirus K1ind1</taxon>
    </lineage>
</organism>
<dbReference type="GO" id="GO:0051701">
    <property type="term" value="P:biological process involved in interaction with host"/>
    <property type="evidence" value="ECO:0007669"/>
    <property type="project" value="UniProtKB-ARBA"/>
</dbReference>
<dbReference type="InterPro" id="IPR012334">
    <property type="entry name" value="Pectin_lyas_fold"/>
</dbReference>
<dbReference type="SUPFAM" id="SSF51126">
    <property type="entry name" value="Pectin lyase-like"/>
    <property type="match status" value="1"/>
</dbReference>
<dbReference type="GeneID" id="40072917"/>
<dbReference type="Gene3D" id="2.40.30.250">
    <property type="match status" value="1"/>
</dbReference>
<accession>D2XJJ6</accession>
<dbReference type="Pfam" id="PF18781">
    <property type="entry name" value="Phage_spike_2"/>
    <property type="match status" value="1"/>
</dbReference>
<evidence type="ECO:0000313" key="3">
    <source>
        <dbReference type="EMBL" id="ADA82374.1"/>
    </source>
</evidence>
<dbReference type="GO" id="GO:0019058">
    <property type="term" value="P:viral life cycle"/>
    <property type="evidence" value="ECO:0007669"/>
    <property type="project" value="UniProtKB-ARBA"/>
</dbReference>
<dbReference type="Proteomes" id="UP000001893">
    <property type="component" value="Segment"/>
</dbReference>
<evidence type="ECO:0000313" key="4">
    <source>
        <dbReference type="Proteomes" id="UP000001893"/>
    </source>
</evidence>
<dbReference type="Gene3D" id="6.10.20.90">
    <property type="entry name" value="Hk620 tailspike protein, N-terminal domain-like"/>
    <property type="match status" value="1"/>
</dbReference>
<dbReference type="OrthoDB" id="6524at10239"/>
<dbReference type="InterPro" id="IPR041303">
    <property type="entry name" value="Phage_spike_2"/>
</dbReference>
<dbReference type="Gene3D" id="2.10.10.80">
    <property type="match status" value="1"/>
</dbReference>
<dbReference type="KEGG" id="vg:40072917"/>
<comment type="subcellular location">
    <subcellularLocation>
        <location evidence="1">Virion</location>
    </subcellularLocation>
</comment>
<keyword evidence="4" id="KW-1185">Reference proteome</keyword>
<dbReference type="EMBL" id="GU196279">
    <property type="protein sequence ID" value="ADA82374.1"/>
    <property type="molecule type" value="Genomic_DNA"/>
</dbReference>
<dbReference type="RefSeq" id="YP_009597310.1">
    <property type="nucleotide sequence ID" value="NC_041897.1"/>
</dbReference>
<name>D2XJJ6_9CAUD</name>
<dbReference type="InterPro" id="IPR011050">
    <property type="entry name" value="Pectin_lyase_fold/virulence"/>
</dbReference>
<evidence type="ECO:0000256" key="2">
    <source>
        <dbReference type="ARBA" id="ARBA00022844"/>
    </source>
</evidence>
<evidence type="ECO:0000256" key="1">
    <source>
        <dbReference type="ARBA" id="ARBA00004328"/>
    </source>
</evidence>
<dbReference type="GO" id="GO:0044423">
    <property type="term" value="C:virion component"/>
    <property type="evidence" value="ECO:0007669"/>
    <property type="project" value="UniProtKB-KW"/>
</dbReference>
<proteinExistence type="predicted"/>
<keyword evidence="2" id="KW-0946">Virion</keyword>
<sequence>MSSGCGDVLSLADLQTAKKHQIFEAEVITGKSGGVAGGADIDYATNAVTGQTQKTLPAVLKSIGFAVADFSFDSGGTLASGDEDKIVLWPLPGGDGQYYSWTGAYPKIVPASSSPTTGWKLIDGSALRIDLSEFSGASLVGYSYDGSLSTTKRTVADKLDDMVSLWDFHCDSSGDVIQPGVSVDSRQYLQAAIDYLNANGGGTLHIPEGTWYLNSVSTGPVSGHSGLIQLKSNVSIKLDGTIKVGSALASSSFQVFVGFDNGDPASSGNLNNCHIYGNGTIDFGGYDFGATSQLRNGIAFGRSYNCSVTGITFQNGDVTWGVTLGWNGYGSDCKVSNCKFINLIQSANNADHSTVYVNCPFSGVDNCIFRAVSSRAQVIACSVELHQHDTWYRDSIISGYTRGCYVALHGAESAGAGTYLYNAVVSGVIGDISGQAVILAAGPDSTATTHINGVSIENCRFTAGSQAGMCSFIDFFQDSNSNSSQYLINHVTVKGCSFIVDRSRSLSAAITLNGSIQGIIFQNNFFDVKQAMVSELPDGRTVQLERFNWDSSNIIGDDNTGTRTALNLFETLRVSSMTRCNISIHMRHPSSELYSFMYFRPNATTFSNCTFEVLPYNWSCTSGNPIFFDSTGVPASGMRVRFPKQISFTLSAGSNAQRATGGSSYSWVARADALDRRGISGQFDAPSSYAGSSNGQLVGLGWQLDGVQHTYDHNVLLQSFT</sequence>